<dbReference type="PANTHER" id="PTHR31559:SF0">
    <property type="entry name" value="PYRIDOXAL 5'-PHOSPHATE SYNTHASE SUBUNIT SNO1-RELATED"/>
    <property type="match status" value="1"/>
</dbReference>
<feature type="binding site" evidence="10 12">
    <location>
        <begin position="45"/>
        <end position="47"/>
    </location>
    <ligand>
        <name>L-glutamine</name>
        <dbReference type="ChEBI" id="CHEBI:58359"/>
    </ligand>
</feature>
<dbReference type="HAMAP" id="MF_01615">
    <property type="entry name" value="PdxT"/>
    <property type="match status" value="1"/>
</dbReference>
<accession>C7LZJ3</accession>
<feature type="binding site" evidence="10 12">
    <location>
        <begin position="135"/>
        <end position="136"/>
    </location>
    <ligand>
        <name>L-glutamine</name>
        <dbReference type="ChEBI" id="CHEBI:58359"/>
    </ligand>
</feature>
<evidence type="ECO:0000256" key="5">
    <source>
        <dbReference type="ARBA" id="ARBA00023239"/>
    </source>
</evidence>
<keyword evidence="4 10" id="KW-0315">Glutamine amidotransferase</keyword>
<evidence type="ECO:0000313" key="13">
    <source>
        <dbReference type="EMBL" id="ACU54151.1"/>
    </source>
</evidence>
<proteinExistence type="inferred from homology"/>
<dbReference type="Pfam" id="PF01174">
    <property type="entry name" value="SNO"/>
    <property type="match status" value="1"/>
</dbReference>
<dbReference type="NCBIfam" id="TIGR03800">
    <property type="entry name" value="PLP_synth_Pdx2"/>
    <property type="match status" value="1"/>
</dbReference>
<keyword evidence="14" id="KW-1185">Reference proteome</keyword>
<dbReference type="GO" id="GO:0006543">
    <property type="term" value="P:L-glutamine catabolic process"/>
    <property type="evidence" value="ECO:0007669"/>
    <property type="project" value="UniProtKB-UniRule"/>
</dbReference>
<evidence type="ECO:0000256" key="1">
    <source>
        <dbReference type="ARBA" id="ARBA00008345"/>
    </source>
</evidence>
<feature type="binding site" evidence="10 12">
    <location>
        <position position="106"/>
    </location>
    <ligand>
        <name>L-glutamine</name>
        <dbReference type="ChEBI" id="CHEBI:58359"/>
    </ligand>
</feature>
<dbReference type="InterPro" id="IPR029062">
    <property type="entry name" value="Class_I_gatase-like"/>
</dbReference>
<dbReference type="EC" id="3.5.1.2" evidence="10"/>
<evidence type="ECO:0000256" key="9">
    <source>
        <dbReference type="ARBA" id="ARBA00064749"/>
    </source>
</evidence>
<dbReference type="GO" id="GO:0042823">
    <property type="term" value="P:pyridoxal phosphate biosynthetic process"/>
    <property type="evidence" value="ECO:0007669"/>
    <property type="project" value="UniProtKB-UniRule"/>
</dbReference>
<feature type="active site" description="Nucleophile" evidence="10 11">
    <location>
        <position position="77"/>
    </location>
</feature>
<dbReference type="PANTHER" id="PTHR31559">
    <property type="entry name" value="PYRIDOXAL 5'-PHOSPHATE SYNTHASE SUBUNIT SNO"/>
    <property type="match status" value="1"/>
</dbReference>
<comment type="similarity">
    <text evidence="1 10">Belongs to the glutaminase PdxT/SNO family.</text>
</comment>
<reference evidence="13 14" key="1">
    <citation type="journal article" date="2009" name="Stand. Genomic Sci.">
        <title>Complete genome sequence of Acidimicrobium ferrooxidans type strain (ICP).</title>
        <authorList>
            <person name="Clum A."/>
            <person name="Nolan M."/>
            <person name="Lang E."/>
            <person name="Glavina Del Rio T."/>
            <person name="Tice H."/>
            <person name="Copeland A."/>
            <person name="Cheng J.F."/>
            <person name="Lucas S."/>
            <person name="Chen F."/>
            <person name="Bruce D."/>
            <person name="Goodwin L."/>
            <person name="Pitluck S."/>
            <person name="Ivanova N."/>
            <person name="Mavrommatis K."/>
            <person name="Mikhailova N."/>
            <person name="Pati A."/>
            <person name="Chen A."/>
            <person name="Palaniappan K."/>
            <person name="Goker M."/>
            <person name="Spring S."/>
            <person name="Land M."/>
            <person name="Hauser L."/>
            <person name="Chang Y.J."/>
            <person name="Jeffries C.C."/>
            <person name="Chain P."/>
            <person name="Bristow J."/>
            <person name="Eisen J.A."/>
            <person name="Markowitz V."/>
            <person name="Hugenholtz P."/>
            <person name="Kyrpides N.C."/>
            <person name="Klenk H.P."/>
            <person name="Lapidus A."/>
        </authorList>
    </citation>
    <scope>NUCLEOTIDE SEQUENCE [LARGE SCALE GENOMIC DNA]</scope>
    <source>
        <strain evidence="14">DSM 10331 / JCM 15462 / NBRC 103882 / ICP</strain>
    </source>
</reference>
<dbReference type="EC" id="4.3.3.6" evidence="10"/>
<dbReference type="PROSITE" id="PS51273">
    <property type="entry name" value="GATASE_TYPE_1"/>
    <property type="match status" value="1"/>
</dbReference>
<evidence type="ECO:0000256" key="10">
    <source>
        <dbReference type="HAMAP-Rule" id="MF_01615"/>
    </source>
</evidence>
<dbReference type="GO" id="GO:0004359">
    <property type="term" value="F:glutaminase activity"/>
    <property type="evidence" value="ECO:0007669"/>
    <property type="project" value="UniProtKB-UniRule"/>
</dbReference>
<dbReference type="HOGENOM" id="CLU_069674_2_0_11"/>
<dbReference type="FunFam" id="3.40.50.880:FF:000010">
    <property type="entry name" value="uncharacterized protein LOC100176842 isoform X2"/>
    <property type="match status" value="1"/>
</dbReference>
<dbReference type="Gene3D" id="3.40.50.880">
    <property type="match status" value="1"/>
</dbReference>
<keyword evidence="3 10" id="KW-0663">Pyridoxal phosphate</keyword>
<feature type="active site" description="Charge relay system" evidence="10 11">
    <location>
        <position position="182"/>
    </location>
</feature>
<dbReference type="RefSeq" id="WP_015798637.1">
    <property type="nucleotide sequence ID" value="NC_013124.1"/>
</dbReference>
<dbReference type="PROSITE" id="PS01236">
    <property type="entry name" value="PDXT_SNO_1"/>
    <property type="match status" value="1"/>
</dbReference>
<evidence type="ECO:0000256" key="4">
    <source>
        <dbReference type="ARBA" id="ARBA00022962"/>
    </source>
</evidence>
<name>C7LZJ3_ACIFD</name>
<dbReference type="GO" id="GO:0005829">
    <property type="term" value="C:cytosol"/>
    <property type="evidence" value="ECO:0007669"/>
    <property type="project" value="TreeGrafter"/>
</dbReference>
<comment type="pathway">
    <text evidence="10">Cofactor biosynthesis; pyridoxal 5'-phosphate biosynthesis.</text>
</comment>
<dbReference type="OrthoDB" id="9810320at2"/>
<comment type="subunit">
    <text evidence="9 10">In the presence of PdxS, forms a dodecamer of heterodimers. Only shows activity in the heterodimer.</text>
</comment>
<dbReference type="AlphaFoldDB" id="C7LZJ3"/>
<dbReference type="GO" id="GO:0008614">
    <property type="term" value="P:pyridoxine metabolic process"/>
    <property type="evidence" value="ECO:0007669"/>
    <property type="project" value="TreeGrafter"/>
</dbReference>
<comment type="function">
    <text evidence="8 10">Catalyzes the hydrolysis of glutamine to glutamate and ammonia as part of the biosynthesis of pyridoxal 5'-phosphate. The resulting ammonia molecule is channeled to the active site of PdxS.</text>
</comment>
<dbReference type="EMBL" id="CP001631">
    <property type="protein sequence ID" value="ACU54151.1"/>
    <property type="molecule type" value="Genomic_DNA"/>
</dbReference>
<dbReference type="InterPro" id="IPR021196">
    <property type="entry name" value="PdxT/SNO_CS"/>
</dbReference>
<evidence type="ECO:0000313" key="14">
    <source>
        <dbReference type="Proteomes" id="UP000000771"/>
    </source>
</evidence>
<comment type="catalytic activity">
    <reaction evidence="7 10">
        <text>L-glutamine + H2O = L-glutamate + NH4(+)</text>
        <dbReference type="Rhea" id="RHEA:15889"/>
        <dbReference type="ChEBI" id="CHEBI:15377"/>
        <dbReference type="ChEBI" id="CHEBI:28938"/>
        <dbReference type="ChEBI" id="CHEBI:29985"/>
        <dbReference type="ChEBI" id="CHEBI:58359"/>
        <dbReference type="EC" id="3.5.1.2"/>
    </reaction>
</comment>
<evidence type="ECO:0000256" key="2">
    <source>
        <dbReference type="ARBA" id="ARBA00022801"/>
    </source>
</evidence>
<evidence type="ECO:0000256" key="11">
    <source>
        <dbReference type="PIRSR" id="PIRSR005639-1"/>
    </source>
</evidence>
<gene>
    <name evidence="10" type="primary">pdxT</name>
    <name evidence="13" type="ordered locus">Afer_1220</name>
</gene>
<comment type="catalytic activity">
    <reaction evidence="6 10">
        <text>aldehydo-D-ribose 5-phosphate + D-glyceraldehyde 3-phosphate + L-glutamine = pyridoxal 5'-phosphate + L-glutamate + phosphate + 3 H2O + H(+)</text>
        <dbReference type="Rhea" id="RHEA:31507"/>
        <dbReference type="ChEBI" id="CHEBI:15377"/>
        <dbReference type="ChEBI" id="CHEBI:15378"/>
        <dbReference type="ChEBI" id="CHEBI:29985"/>
        <dbReference type="ChEBI" id="CHEBI:43474"/>
        <dbReference type="ChEBI" id="CHEBI:58273"/>
        <dbReference type="ChEBI" id="CHEBI:58359"/>
        <dbReference type="ChEBI" id="CHEBI:59776"/>
        <dbReference type="ChEBI" id="CHEBI:597326"/>
        <dbReference type="EC" id="4.3.3.6"/>
    </reaction>
</comment>
<keyword evidence="13" id="KW-0808">Transferase</keyword>
<evidence type="ECO:0000256" key="8">
    <source>
        <dbReference type="ARBA" id="ARBA00054599"/>
    </source>
</evidence>
<dbReference type="KEGG" id="afo:Afer_1220"/>
<evidence type="ECO:0000256" key="12">
    <source>
        <dbReference type="PIRSR" id="PIRSR005639-2"/>
    </source>
</evidence>
<dbReference type="GO" id="GO:1903600">
    <property type="term" value="C:glutaminase complex"/>
    <property type="evidence" value="ECO:0007669"/>
    <property type="project" value="TreeGrafter"/>
</dbReference>
<dbReference type="SUPFAM" id="SSF52317">
    <property type="entry name" value="Class I glutamine amidotransferase-like"/>
    <property type="match status" value="1"/>
</dbReference>
<organism evidence="13 14">
    <name type="scientific">Acidimicrobium ferrooxidans (strain DSM 10331 / JCM 15462 / NBRC 103882 / ICP)</name>
    <dbReference type="NCBI Taxonomy" id="525909"/>
    <lineage>
        <taxon>Bacteria</taxon>
        <taxon>Bacillati</taxon>
        <taxon>Actinomycetota</taxon>
        <taxon>Acidimicrobiia</taxon>
        <taxon>Acidimicrobiales</taxon>
        <taxon>Acidimicrobiaceae</taxon>
        <taxon>Acidimicrobium</taxon>
    </lineage>
</organism>
<evidence type="ECO:0000256" key="7">
    <source>
        <dbReference type="ARBA" id="ARBA00049534"/>
    </source>
</evidence>
<keyword evidence="5 10" id="KW-0456">Lyase</keyword>
<sequence>MIGVLALQGDADAHLAALAAAGLAARPVKGLADLAAVDGIVLPGGESTTQALLIEAAALREPLAAALAEGMPALGTCAGLILLARGIEGGRPDQWSFGVLDVDVRRNGFGRQVRSFEADLTVVGVDGGPMRAVFIRAPVVTRVGSSVDVVAQVAYQFADGSERTVPVVVRQGNVVATSFHPELLGDARLHVLAFARGGARREDISRHLVRHE</sequence>
<evidence type="ECO:0000256" key="6">
    <source>
        <dbReference type="ARBA" id="ARBA00047992"/>
    </source>
</evidence>
<dbReference type="UniPathway" id="UPA00245"/>
<dbReference type="eggNOG" id="COG0311">
    <property type="taxonomic scope" value="Bacteria"/>
</dbReference>
<dbReference type="GO" id="GO:0036381">
    <property type="term" value="F:pyridoxal 5'-phosphate synthase (glutamine hydrolysing) activity"/>
    <property type="evidence" value="ECO:0007669"/>
    <property type="project" value="UniProtKB-UniRule"/>
</dbReference>
<dbReference type="PIRSF" id="PIRSF005639">
    <property type="entry name" value="Glut_amidoT_SNO"/>
    <property type="match status" value="1"/>
</dbReference>
<dbReference type="InterPro" id="IPR002161">
    <property type="entry name" value="PdxT/SNO"/>
</dbReference>
<keyword evidence="2 10" id="KW-0378">Hydrolase</keyword>
<feature type="active site" description="Charge relay system" evidence="10 11">
    <location>
        <position position="180"/>
    </location>
</feature>
<dbReference type="MEROPS" id="C26.A32"/>
<evidence type="ECO:0000256" key="3">
    <source>
        <dbReference type="ARBA" id="ARBA00022898"/>
    </source>
</evidence>
<dbReference type="Proteomes" id="UP000000771">
    <property type="component" value="Chromosome"/>
</dbReference>
<protein>
    <recommendedName>
        <fullName evidence="10">Pyridoxal 5'-phosphate synthase subunit PdxT</fullName>
        <ecNumber evidence="10">4.3.3.6</ecNumber>
    </recommendedName>
    <alternativeName>
        <fullName evidence="10">Pdx2</fullName>
    </alternativeName>
    <alternativeName>
        <fullName evidence="10">Pyridoxal 5'-phosphate synthase glutaminase subunit</fullName>
        <ecNumber evidence="10">3.5.1.2</ecNumber>
    </alternativeName>
</protein>
<dbReference type="PROSITE" id="PS51130">
    <property type="entry name" value="PDXT_SNO_2"/>
    <property type="match status" value="1"/>
</dbReference>
<dbReference type="GO" id="GO:0016740">
    <property type="term" value="F:transferase activity"/>
    <property type="evidence" value="ECO:0007669"/>
    <property type="project" value="UniProtKB-KW"/>
</dbReference>
<dbReference type="STRING" id="525909.Afer_1220"/>